<sequence length="32" mass="3589">MNELPLTLMACALRLIGLLCPVLWERRCATST</sequence>
<dbReference type="AlphaFoldDB" id="A0A0E9RHN4"/>
<protein>
    <submittedName>
        <fullName evidence="1">Uncharacterized protein</fullName>
    </submittedName>
</protein>
<organism evidence="1">
    <name type="scientific">Anguilla anguilla</name>
    <name type="common">European freshwater eel</name>
    <name type="synonym">Muraena anguilla</name>
    <dbReference type="NCBI Taxonomy" id="7936"/>
    <lineage>
        <taxon>Eukaryota</taxon>
        <taxon>Metazoa</taxon>
        <taxon>Chordata</taxon>
        <taxon>Craniata</taxon>
        <taxon>Vertebrata</taxon>
        <taxon>Euteleostomi</taxon>
        <taxon>Actinopterygii</taxon>
        <taxon>Neopterygii</taxon>
        <taxon>Teleostei</taxon>
        <taxon>Anguilliformes</taxon>
        <taxon>Anguillidae</taxon>
        <taxon>Anguilla</taxon>
    </lineage>
</organism>
<dbReference type="EMBL" id="GBXM01080295">
    <property type="protein sequence ID" value="JAH28282.1"/>
    <property type="molecule type" value="Transcribed_RNA"/>
</dbReference>
<name>A0A0E9RHN4_ANGAN</name>
<proteinExistence type="predicted"/>
<evidence type="ECO:0000313" key="1">
    <source>
        <dbReference type="EMBL" id="JAH28282.1"/>
    </source>
</evidence>
<reference evidence="1" key="2">
    <citation type="journal article" date="2015" name="Fish Shellfish Immunol.">
        <title>Early steps in the European eel (Anguilla anguilla)-Vibrio vulnificus interaction in the gills: Role of the RtxA13 toxin.</title>
        <authorList>
            <person name="Callol A."/>
            <person name="Pajuelo D."/>
            <person name="Ebbesson L."/>
            <person name="Teles M."/>
            <person name="MacKenzie S."/>
            <person name="Amaro C."/>
        </authorList>
    </citation>
    <scope>NUCLEOTIDE SEQUENCE</scope>
</reference>
<accession>A0A0E9RHN4</accession>
<reference evidence="1" key="1">
    <citation type="submission" date="2014-11" db="EMBL/GenBank/DDBJ databases">
        <authorList>
            <person name="Amaro Gonzalez C."/>
        </authorList>
    </citation>
    <scope>NUCLEOTIDE SEQUENCE</scope>
</reference>